<dbReference type="Pfam" id="PF10886">
    <property type="entry name" value="DUF2685"/>
    <property type="match status" value="1"/>
</dbReference>
<evidence type="ECO:0000313" key="1">
    <source>
        <dbReference type="EMBL" id="ASD52098.1"/>
    </source>
</evidence>
<dbReference type="InterPro" id="IPR024362">
    <property type="entry name" value="DUF2685"/>
</dbReference>
<protein>
    <submittedName>
        <fullName evidence="1">Uncharacterized protein</fullName>
    </submittedName>
</protein>
<dbReference type="EMBL" id="KY971610">
    <property type="protein sequence ID" value="ASD52098.1"/>
    <property type="molecule type" value="Genomic_DNA"/>
</dbReference>
<gene>
    <name evidence="1" type="ORF">PspYZU05_146</name>
</gene>
<evidence type="ECO:0000313" key="2">
    <source>
        <dbReference type="Proteomes" id="UP000247773"/>
    </source>
</evidence>
<sequence>MQTAVYSNIAQNAPTTCVVCKQVIVDSPIFTARGPVHRGSCQSFLFDTETINESESDLSEVQLLN</sequence>
<keyword evidence="2" id="KW-1185">Reference proteome</keyword>
<proteinExistence type="predicted"/>
<name>A0A2U7NLW1_9CAUD</name>
<reference evidence="1 2" key="1">
    <citation type="submission" date="2017-04" db="EMBL/GenBank/DDBJ databases">
        <title>Isolation of lytic bacteriophages infecting Pseudomonas strains for biocontrol of fish and shrimp spoilage during chilled storage.</title>
        <authorList>
            <person name="Yang Z."/>
            <person name="Tao X."/>
            <person name="Gao L."/>
            <person name="Rao S."/>
        </authorList>
    </citation>
    <scope>NUCLEOTIDE SEQUENCE [LARGE SCALE GENOMIC DNA]</scope>
</reference>
<organism evidence="1 2">
    <name type="scientific">Pseudomonas phage PspYZU05</name>
    <dbReference type="NCBI Taxonomy" id="1983556"/>
    <lineage>
        <taxon>Viruses</taxon>
        <taxon>Duplodnaviria</taxon>
        <taxon>Heunggongvirae</taxon>
        <taxon>Uroviricota</taxon>
        <taxon>Caudoviricetes</taxon>
        <taxon>Pantevenvirales</taxon>
        <taxon>Straboviridae</taxon>
        <taxon>Jiangsuvirus</taxon>
        <taxon>Jiangsuvirus pspyzu05</taxon>
    </lineage>
</organism>
<dbReference type="Proteomes" id="UP000247773">
    <property type="component" value="Genome"/>
</dbReference>
<accession>A0A2U7NLW1</accession>